<organism evidence="3 4">
    <name type="scientific">Vitrella brassicaformis (strain CCMP3155)</name>
    <dbReference type="NCBI Taxonomy" id="1169540"/>
    <lineage>
        <taxon>Eukaryota</taxon>
        <taxon>Sar</taxon>
        <taxon>Alveolata</taxon>
        <taxon>Colpodellida</taxon>
        <taxon>Vitrellaceae</taxon>
        <taxon>Vitrella</taxon>
    </lineage>
</organism>
<feature type="transmembrane region" description="Helical" evidence="1">
    <location>
        <begin position="164"/>
        <end position="185"/>
    </location>
</feature>
<feature type="transmembrane region" description="Helical" evidence="1">
    <location>
        <begin position="197"/>
        <end position="217"/>
    </location>
</feature>
<sequence>MHLCSLVFIAFGAAASAFVIPQQPSTTSSVRPRLIRSPDRRRPQTSVQLLDNSLSLSLSEGLNQWLKSREACPPEICVENRLLESLRSMEMPPFVIHWFHGINMGIVAAAMGGYGAYLGWQIRNTRKAAAQGQVATSDSPVDWDFEPDNAEMDPMNSKSLHPKLMAGMLLFFFLGAQGGVGAMLLEKQPILESSHALTGLSVLGLLAVQALLSTQFAGADERTRELLKAAHAFLGSATMAVIVAHAVLGVSLGRSFDDAGYIKSLPGYESALADVGAAVL</sequence>
<dbReference type="EMBL" id="CDMY01000061">
    <property type="protein sequence ID" value="CEL92283.1"/>
    <property type="molecule type" value="Genomic_DNA"/>
</dbReference>
<dbReference type="PANTHER" id="PTHR36738:SF1">
    <property type="entry name" value="EXPRESSED PROTEIN"/>
    <property type="match status" value="1"/>
</dbReference>
<name>A0A0G4EAJ5_VITBC</name>
<dbReference type="PhylomeDB" id="A0A0G4EAJ5"/>
<dbReference type="InParanoid" id="A0A0G4EAJ5"/>
<accession>A0A0G4EAJ5</accession>
<dbReference type="Gene3D" id="1.20.120.1770">
    <property type="match status" value="1"/>
</dbReference>
<keyword evidence="1" id="KW-1133">Transmembrane helix</keyword>
<keyword evidence="2" id="KW-0732">Signal</keyword>
<keyword evidence="1" id="KW-0472">Membrane</keyword>
<dbReference type="PANTHER" id="PTHR36738">
    <property type="entry name" value="EXPRESSED PROTEIN"/>
    <property type="match status" value="1"/>
</dbReference>
<feature type="chain" id="PRO_5005187467" evidence="2">
    <location>
        <begin position="18"/>
        <end position="280"/>
    </location>
</feature>
<keyword evidence="1" id="KW-0812">Transmembrane</keyword>
<evidence type="ECO:0000256" key="2">
    <source>
        <dbReference type="SAM" id="SignalP"/>
    </source>
</evidence>
<dbReference type="Proteomes" id="UP000041254">
    <property type="component" value="Unassembled WGS sequence"/>
</dbReference>
<dbReference type="AlphaFoldDB" id="A0A0G4EAJ5"/>
<feature type="transmembrane region" description="Helical" evidence="1">
    <location>
        <begin position="95"/>
        <end position="117"/>
    </location>
</feature>
<reference evidence="3 4" key="1">
    <citation type="submission" date="2014-11" db="EMBL/GenBank/DDBJ databases">
        <authorList>
            <person name="Zhu J."/>
            <person name="Qi W."/>
            <person name="Song R."/>
        </authorList>
    </citation>
    <scope>NUCLEOTIDE SEQUENCE [LARGE SCALE GENOMIC DNA]</scope>
</reference>
<evidence type="ECO:0000313" key="3">
    <source>
        <dbReference type="EMBL" id="CEL92283.1"/>
    </source>
</evidence>
<protein>
    <submittedName>
        <fullName evidence="3">Uncharacterized protein</fullName>
    </submittedName>
</protein>
<evidence type="ECO:0000256" key="1">
    <source>
        <dbReference type="SAM" id="Phobius"/>
    </source>
</evidence>
<keyword evidence="4" id="KW-1185">Reference proteome</keyword>
<dbReference type="GO" id="GO:0016020">
    <property type="term" value="C:membrane"/>
    <property type="evidence" value="ECO:0007669"/>
    <property type="project" value="TreeGrafter"/>
</dbReference>
<feature type="transmembrane region" description="Helical" evidence="1">
    <location>
        <begin position="229"/>
        <end position="248"/>
    </location>
</feature>
<gene>
    <name evidence="3" type="ORF">Vbra_11009</name>
</gene>
<dbReference type="Pfam" id="PF13301">
    <property type="entry name" value="DUF4079"/>
    <property type="match status" value="1"/>
</dbReference>
<dbReference type="OrthoDB" id="2020012at2759"/>
<feature type="signal peptide" evidence="2">
    <location>
        <begin position="1"/>
        <end position="17"/>
    </location>
</feature>
<dbReference type="InterPro" id="IPR025067">
    <property type="entry name" value="DUF4079"/>
</dbReference>
<evidence type="ECO:0000313" key="4">
    <source>
        <dbReference type="Proteomes" id="UP000041254"/>
    </source>
</evidence>
<proteinExistence type="predicted"/>
<dbReference type="VEuPathDB" id="CryptoDB:Vbra_11009"/>